<proteinExistence type="predicted"/>
<evidence type="ECO:0000259" key="2">
    <source>
        <dbReference type="Pfam" id="PF03364"/>
    </source>
</evidence>
<feature type="region of interest" description="Disordered" evidence="1">
    <location>
        <begin position="241"/>
        <end position="276"/>
    </location>
</feature>
<evidence type="ECO:0000256" key="1">
    <source>
        <dbReference type="SAM" id="MobiDB-lite"/>
    </source>
</evidence>
<sequence length="276" mass="28788">MSTKVEETVVVNLPVTTVYNQWTQFEEFPQFMGGIKQITQLSDDRLEWVAEIGGIRRQWEAKVLEQVPDRKVSWAATEGATNAGTVSFEDLGGTTRVNLVLEYEPEGLIEKVGDKLNVVENQAKADLQKFKEFIESESYATGAWRGSVAGTAGTPTVDDAASSRGDSGKAGVSGKVAAGVGVAAAAAVAGVAAAAAGKKHDDETVVESAPVETVPVVDSAPVVPESTPIMVDDDVIDVDPVPAVDGVPGTGVPSDSAGLQDDTFLDGNATDRRGSL</sequence>
<dbReference type="OrthoDB" id="3695445at2"/>
<name>A0A3A5M0E3_9MICC</name>
<dbReference type="EMBL" id="QZVT01000006">
    <property type="protein sequence ID" value="RJT78510.1"/>
    <property type="molecule type" value="Genomic_DNA"/>
</dbReference>
<feature type="compositionally biased region" description="Low complexity" evidence="1">
    <location>
        <begin position="241"/>
        <end position="253"/>
    </location>
</feature>
<dbReference type="InterPro" id="IPR023393">
    <property type="entry name" value="START-like_dom_sf"/>
</dbReference>
<dbReference type="Gene3D" id="3.30.530.20">
    <property type="match status" value="1"/>
</dbReference>
<dbReference type="CDD" id="cd07817">
    <property type="entry name" value="SRPBCC_8"/>
    <property type="match status" value="1"/>
</dbReference>
<feature type="region of interest" description="Disordered" evidence="1">
    <location>
        <begin position="148"/>
        <end position="170"/>
    </location>
</feature>
<organism evidence="3 4">
    <name type="scientific">Arthrobacter cheniae</name>
    <dbReference type="NCBI Taxonomy" id="1258888"/>
    <lineage>
        <taxon>Bacteria</taxon>
        <taxon>Bacillati</taxon>
        <taxon>Actinomycetota</taxon>
        <taxon>Actinomycetes</taxon>
        <taxon>Micrococcales</taxon>
        <taxon>Micrococcaceae</taxon>
        <taxon>Arthrobacter</taxon>
    </lineage>
</organism>
<dbReference type="SUPFAM" id="SSF55961">
    <property type="entry name" value="Bet v1-like"/>
    <property type="match status" value="1"/>
</dbReference>
<dbReference type="Pfam" id="PF03364">
    <property type="entry name" value="Polyketide_cyc"/>
    <property type="match status" value="1"/>
</dbReference>
<dbReference type="Proteomes" id="UP000272560">
    <property type="component" value="Unassembled WGS sequence"/>
</dbReference>
<comment type="caution">
    <text evidence="3">The sequence shown here is derived from an EMBL/GenBank/DDBJ whole genome shotgun (WGS) entry which is preliminary data.</text>
</comment>
<dbReference type="InterPro" id="IPR047137">
    <property type="entry name" value="ORF3"/>
</dbReference>
<protein>
    <submittedName>
        <fullName evidence="3">SRPBCC family protein</fullName>
    </submittedName>
</protein>
<keyword evidence="4" id="KW-1185">Reference proteome</keyword>
<evidence type="ECO:0000313" key="4">
    <source>
        <dbReference type="Proteomes" id="UP000272560"/>
    </source>
</evidence>
<dbReference type="InterPro" id="IPR005031">
    <property type="entry name" value="COQ10_START"/>
</dbReference>
<dbReference type="PANTHER" id="PTHR33824">
    <property type="entry name" value="POLYKETIDE CYCLASE/DEHYDRASE AND LIPID TRANSPORT SUPERFAMILY PROTEIN"/>
    <property type="match status" value="1"/>
</dbReference>
<accession>A0A3A5M0E3</accession>
<dbReference type="AlphaFoldDB" id="A0A3A5M0E3"/>
<dbReference type="PANTHER" id="PTHR33824:SF7">
    <property type="entry name" value="POLYKETIDE CYCLASE_DEHYDRASE AND LIPID TRANSPORT SUPERFAMILY PROTEIN"/>
    <property type="match status" value="1"/>
</dbReference>
<evidence type="ECO:0000313" key="3">
    <source>
        <dbReference type="EMBL" id="RJT78510.1"/>
    </source>
</evidence>
<reference evidence="3 4" key="1">
    <citation type="submission" date="2018-09" db="EMBL/GenBank/DDBJ databases">
        <title>Novel species of Arthrobacter.</title>
        <authorList>
            <person name="Liu Q."/>
            <person name="Xin Y.-H."/>
        </authorList>
    </citation>
    <scope>NUCLEOTIDE SEQUENCE [LARGE SCALE GENOMIC DNA]</scope>
    <source>
        <strain evidence="3 4">Hz2</strain>
    </source>
</reference>
<gene>
    <name evidence="3" type="ORF">D6T63_13220</name>
</gene>
<feature type="domain" description="Coenzyme Q-binding protein COQ10 START" evidence="2">
    <location>
        <begin position="11"/>
        <end position="129"/>
    </location>
</feature>